<keyword evidence="6" id="KW-0479">Metal-binding</keyword>
<dbReference type="InterPro" id="IPR001155">
    <property type="entry name" value="OxRdtase_FMN_N"/>
</dbReference>
<dbReference type="PANTHER" id="PTHR42917">
    <property type="entry name" value="2,4-DIENOYL-COA REDUCTASE"/>
    <property type="match status" value="1"/>
</dbReference>
<evidence type="ECO:0000259" key="11">
    <source>
        <dbReference type="Pfam" id="PF07992"/>
    </source>
</evidence>
<dbReference type="RefSeq" id="WP_275632274.1">
    <property type="nucleotide sequence ID" value="NZ_JARGYD010000002.1"/>
</dbReference>
<accession>A0ABV7GKG9</accession>
<evidence type="ECO:0000313" key="12">
    <source>
        <dbReference type="EMBL" id="MFC3142082.1"/>
    </source>
</evidence>
<evidence type="ECO:0000313" key="13">
    <source>
        <dbReference type="Proteomes" id="UP001595632"/>
    </source>
</evidence>
<dbReference type="InterPro" id="IPR051793">
    <property type="entry name" value="NADH:flavin_oxidoreductase"/>
</dbReference>
<dbReference type="PRINTS" id="PR00368">
    <property type="entry name" value="FADPNR"/>
</dbReference>
<evidence type="ECO:0000256" key="8">
    <source>
        <dbReference type="ARBA" id="ARBA00023004"/>
    </source>
</evidence>
<dbReference type="InterPro" id="IPR013785">
    <property type="entry name" value="Aldolase_TIM"/>
</dbReference>
<keyword evidence="13" id="KW-1185">Reference proteome</keyword>
<dbReference type="SUPFAM" id="SSF51395">
    <property type="entry name" value="FMN-linked oxidoreductases"/>
    <property type="match status" value="1"/>
</dbReference>
<dbReference type="Proteomes" id="UP001595632">
    <property type="component" value="Unassembled WGS sequence"/>
</dbReference>
<dbReference type="PRINTS" id="PR00411">
    <property type="entry name" value="PNDRDTASEI"/>
</dbReference>
<comment type="cofactor">
    <cofactor evidence="1">
        <name>FMN</name>
        <dbReference type="ChEBI" id="CHEBI:58210"/>
    </cofactor>
</comment>
<comment type="caution">
    <text evidence="12">The sequence shown here is derived from an EMBL/GenBank/DDBJ whole genome shotgun (WGS) entry which is preliminary data.</text>
</comment>
<evidence type="ECO:0000256" key="4">
    <source>
        <dbReference type="ARBA" id="ARBA00022630"/>
    </source>
</evidence>
<feature type="domain" description="FAD/NAD(P)-binding" evidence="11">
    <location>
        <begin position="471"/>
        <end position="618"/>
    </location>
</feature>
<name>A0ABV7GKG9_9RHOB</name>
<evidence type="ECO:0000256" key="7">
    <source>
        <dbReference type="ARBA" id="ARBA00023002"/>
    </source>
</evidence>
<organism evidence="12 13">
    <name type="scientific">Psychromarinibacter halotolerans</name>
    <dbReference type="NCBI Taxonomy" id="1775175"/>
    <lineage>
        <taxon>Bacteria</taxon>
        <taxon>Pseudomonadati</taxon>
        <taxon>Pseudomonadota</taxon>
        <taxon>Alphaproteobacteria</taxon>
        <taxon>Rhodobacterales</taxon>
        <taxon>Paracoccaceae</taxon>
        <taxon>Psychromarinibacter</taxon>
    </lineage>
</organism>
<evidence type="ECO:0000259" key="10">
    <source>
        <dbReference type="Pfam" id="PF00724"/>
    </source>
</evidence>
<keyword evidence="8" id="KW-0408">Iron</keyword>
<feature type="domain" description="FAD/NAD(P)-binding" evidence="11">
    <location>
        <begin position="381"/>
        <end position="421"/>
    </location>
</feature>
<protein>
    <submittedName>
        <fullName evidence="12">FAD-dependent oxidoreductase</fullName>
    </submittedName>
</protein>
<dbReference type="CDD" id="cd04734">
    <property type="entry name" value="OYE_like_3_FMN"/>
    <property type="match status" value="1"/>
</dbReference>
<comment type="similarity">
    <text evidence="3">In the N-terminal section; belongs to the NADH:flavin oxidoreductase/NADH oxidase family.</text>
</comment>
<evidence type="ECO:0000256" key="3">
    <source>
        <dbReference type="ARBA" id="ARBA00011048"/>
    </source>
</evidence>
<gene>
    <name evidence="12" type="ORF">ACFOGP_05145</name>
</gene>
<evidence type="ECO:0000256" key="2">
    <source>
        <dbReference type="ARBA" id="ARBA00001966"/>
    </source>
</evidence>
<keyword evidence="4" id="KW-0285">Flavoprotein</keyword>
<evidence type="ECO:0000256" key="9">
    <source>
        <dbReference type="ARBA" id="ARBA00023014"/>
    </source>
</evidence>
<sequence length="679" mass="73956">MSNDPLLQPYRLKHLTLKNRIMSTAHEPAYSENGMPTERYRLYHQEKAKGGCALTMTAGSAVVSRDSPEAFGNLLAWKDEIVPWLAELTDACHQEGCAVMIQLTHLGWRTGWNKGDWLPVVAPSALREPAHRAFPKAMEDWDFERIVADYATAAQRMQAAGLDGIEFESYGHLIDAFWSPYQNRRDDDYGGSLANRLRFMWQVIDGVRDAVGPDFIVGLRMVADEQFEKGLSREEGVEIARRVADSGKVDFINLIRGRIATDAELTGVIPVQGMASAPHLDFAGEVRAATGFPVFHASKISDVATARHAVASGKLDMVGMTRAHIADPHIARKVAAGHEDRIRPCVGATYCLDRIYEGGGALCIHNAATGREESLPHEIPKAATPKRVVVVGAGPTGLEAARVAAERGHDVTVFEASDRAGGQMNLLAANPRRREMIGIVDWRLEELDRLGVEIRYNLYAEAEDVLGQRPDVVIVATGGLPQSPEMDGDTLAVSSWDVLSGEVKPAGRVLVYDDNGGHPGMSAAEIIAASGAEVEIVTPERQFAPEIGGMNHAPYMAAFQKAGVRVTINTRVTALRRDGNTLVATLGSDYAPGYSEERRVDQVVVEHGTEALDELYLALKPQSRNLGAVDYDALATGTGELLPQRNPEGAFLLYRIGDAVASRNIHAGIYDAVRYGIRW</sequence>
<evidence type="ECO:0000256" key="5">
    <source>
        <dbReference type="ARBA" id="ARBA00022643"/>
    </source>
</evidence>
<keyword evidence="9" id="KW-0411">Iron-sulfur</keyword>
<dbReference type="Gene3D" id="3.40.50.720">
    <property type="entry name" value="NAD(P)-binding Rossmann-like Domain"/>
    <property type="match status" value="1"/>
</dbReference>
<keyword evidence="5" id="KW-0288">FMN</keyword>
<feature type="domain" description="NADH:flavin oxidoreductase/NADH oxidase N-terminal" evidence="10">
    <location>
        <begin position="6"/>
        <end position="340"/>
    </location>
</feature>
<dbReference type="EMBL" id="JBHRTB010000010">
    <property type="protein sequence ID" value="MFC3142082.1"/>
    <property type="molecule type" value="Genomic_DNA"/>
</dbReference>
<evidence type="ECO:0000256" key="6">
    <source>
        <dbReference type="ARBA" id="ARBA00022723"/>
    </source>
</evidence>
<dbReference type="InterPro" id="IPR023753">
    <property type="entry name" value="FAD/NAD-binding_dom"/>
</dbReference>
<dbReference type="PANTHER" id="PTHR42917:SF2">
    <property type="entry name" value="2,4-DIENOYL-COA REDUCTASE [(2E)-ENOYL-COA-PRODUCING]"/>
    <property type="match status" value="1"/>
</dbReference>
<keyword evidence="7" id="KW-0560">Oxidoreductase</keyword>
<reference evidence="13" key="1">
    <citation type="journal article" date="2019" name="Int. J. Syst. Evol. Microbiol.">
        <title>The Global Catalogue of Microorganisms (GCM) 10K type strain sequencing project: providing services to taxonomists for standard genome sequencing and annotation.</title>
        <authorList>
            <consortium name="The Broad Institute Genomics Platform"/>
            <consortium name="The Broad Institute Genome Sequencing Center for Infectious Disease"/>
            <person name="Wu L."/>
            <person name="Ma J."/>
        </authorList>
    </citation>
    <scope>NUCLEOTIDE SEQUENCE [LARGE SCALE GENOMIC DNA]</scope>
    <source>
        <strain evidence="13">KCTC 52366</strain>
    </source>
</reference>
<dbReference type="SUPFAM" id="SSF51905">
    <property type="entry name" value="FAD/NAD(P)-binding domain"/>
    <property type="match status" value="1"/>
</dbReference>
<comment type="cofactor">
    <cofactor evidence="2">
        <name>[4Fe-4S] cluster</name>
        <dbReference type="ChEBI" id="CHEBI:49883"/>
    </cofactor>
</comment>
<dbReference type="InterPro" id="IPR036188">
    <property type="entry name" value="FAD/NAD-bd_sf"/>
</dbReference>
<dbReference type="Pfam" id="PF00724">
    <property type="entry name" value="Oxidored_FMN"/>
    <property type="match status" value="1"/>
</dbReference>
<dbReference type="Gene3D" id="3.20.20.70">
    <property type="entry name" value="Aldolase class I"/>
    <property type="match status" value="1"/>
</dbReference>
<dbReference type="Pfam" id="PF07992">
    <property type="entry name" value="Pyr_redox_2"/>
    <property type="match status" value="2"/>
</dbReference>
<evidence type="ECO:0000256" key="1">
    <source>
        <dbReference type="ARBA" id="ARBA00001917"/>
    </source>
</evidence>
<dbReference type="Gene3D" id="3.50.50.60">
    <property type="entry name" value="FAD/NAD(P)-binding domain"/>
    <property type="match status" value="1"/>
</dbReference>
<proteinExistence type="inferred from homology"/>